<feature type="region of interest" description="Disordered" evidence="1">
    <location>
        <begin position="141"/>
        <end position="160"/>
    </location>
</feature>
<dbReference type="EMBL" id="FRDI01000018">
    <property type="protein sequence ID" value="SHN72595.1"/>
    <property type="molecule type" value="Genomic_DNA"/>
</dbReference>
<evidence type="ECO:0000313" key="2">
    <source>
        <dbReference type="EMBL" id="SHN72595.1"/>
    </source>
</evidence>
<protein>
    <submittedName>
        <fullName evidence="2">Uncharacterized protein</fullName>
    </submittedName>
</protein>
<dbReference type="STRING" id="1121455.SAMN02745728_02326"/>
<keyword evidence="3" id="KW-1185">Reference proteome</keyword>
<evidence type="ECO:0000256" key="1">
    <source>
        <dbReference type="SAM" id="MobiDB-lite"/>
    </source>
</evidence>
<dbReference type="RefSeq" id="WP_072697991.1">
    <property type="nucleotide sequence ID" value="NZ_FRDI01000018.1"/>
</dbReference>
<dbReference type="Proteomes" id="UP000186469">
    <property type="component" value="Unassembled WGS sequence"/>
</dbReference>
<evidence type="ECO:0000313" key="3">
    <source>
        <dbReference type="Proteomes" id="UP000186469"/>
    </source>
</evidence>
<dbReference type="OrthoDB" id="7011389at2"/>
<dbReference type="AlphaFoldDB" id="A0A1M7TPF2"/>
<sequence length="583" mass="66639">MEDILKSIIVKYNLGDTKVFCAPNIPEKKLFNAISTYAPGLSSEEVVLLLDDTVWGGSREGVLLSKDKLFCHELLTDPAKISISDIQNIYSQKSDIYINNQKFISCTLLDKMYSEAFCSFLFELIRVLRGESVTEQFLIEEQPTTATESDQDTARQANEPTNNELLIVSPPQIDADIKEIFNKYSFGNEKLFFFPNIPKEKLLNATKTYATRISSNDVLILLDDTLMGGAKEGMVLTRDSVFFHELLTDPVVFKMKDIDSVFAKDKSLYINKKQVFHAAYFAKEYLIALGNMISDIAELSLTEEERTEKALVKELGSRHEYYFKCLMNILPKRSKLDYISNSLDVFIDQIFAISVQQNNDAWARDAKMENELRKGFDTAAYSLLRLAFILSKRISDKLEKNKVCTYIAMSDCIIHEILIGFLFRGACLIHEFFANHSDKDILAALYAKLIVQDILVPFYLFKISNDKTLNSLQKLSLQSDIEKQVACVILEKRRFLNRICDNLDKLSFIVAGNIREHLLQKNAVFDIRSAIKKDESRCQYSNENSMLYLYCTGISSCINDEMTSYIKEADEKLATIIENFLRS</sequence>
<accession>A0A1M7TPF2</accession>
<reference evidence="2 3" key="1">
    <citation type="submission" date="2016-12" db="EMBL/GenBank/DDBJ databases">
        <authorList>
            <person name="Song W.-J."/>
            <person name="Kurnit D.M."/>
        </authorList>
    </citation>
    <scope>NUCLEOTIDE SEQUENCE [LARGE SCALE GENOMIC DNA]</scope>
    <source>
        <strain evidence="2 3">DSM 11393</strain>
    </source>
</reference>
<organism evidence="2 3">
    <name type="scientific">Desulfovibrio litoralis DSM 11393</name>
    <dbReference type="NCBI Taxonomy" id="1121455"/>
    <lineage>
        <taxon>Bacteria</taxon>
        <taxon>Pseudomonadati</taxon>
        <taxon>Thermodesulfobacteriota</taxon>
        <taxon>Desulfovibrionia</taxon>
        <taxon>Desulfovibrionales</taxon>
        <taxon>Desulfovibrionaceae</taxon>
        <taxon>Desulfovibrio</taxon>
    </lineage>
</organism>
<proteinExistence type="predicted"/>
<feature type="compositionally biased region" description="Polar residues" evidence="1">
    <location>
        <begin position="142"/>
        <end position="160"/>
    </location>
</feature>
<gene>
    <name evidence="2" type="ORF">SAMN02745728_02326</name>
</gene>
<name>A0A1M7TPF2_9BACT</name>